<protein>
    <recommendedName>
        <fullName evidence="1">DUF1989 domain-containing protein</fullName>
    </recommendedName>
</protein>
<reference evidence="2" key="1">
    <citation type="submission" date="2016-10" db="EMBL/GenBank/DDBJ databases">
        <title>Sequence of Gallionella enrichment culture.</title>
        <authorList>
            <person name="Poehlein A."/>
            <person name="Muehling M."/>
            <person name="Daniel R."/>
        </authorList>
    </citation>
    <scope>NUCLEOTIDE SEQUENCE</scope>
</reference>
<comment type="caution">
    <text evidence="2">The sequence shown here is derived from an EMBL/GenBank/DDBJ whole genome shotgun (WGS) entry which is preliminary data.</text>
</comment>
<feature type="domain" description="DUF1989" evidence="1">
    <location>
        <begin position="18"/>
        <end position="189"/>
    </location>
</feature>
<accession>A0A1J5QD77</accession>
<dbReference type="EMBL" id="MLJW01000963">
    <property type="protein sequence ID" value="OIQ81146.1"/>
    <property type="molecule type" value="Genomic_DNA"/>
</dbReference>
<dbReference type="NCBIfam" id="TIGR03425">
    <property type="entry name" value="urea_degr_2"/>
    <property type="match status" value="1"/>
</dbReference>
<dbReference type="PANTHER" id="PTHR31527">
    <property type="entry name" value="RE64534P"/>
    <property type="match status" value="1"/>
</dbReference>
<dbReference type="PANTHER" id="PTHR31527:SF0">
    <property type="entry name" value="RE64534P"/>
    <property type="match status" value="1"/>
</dbReference>
<sequence>MTQSVNPVPPDTLLWEEVLPGGCHWSGLMRRGTALRLTDTGGRANLAALFYRADEKLERYNMPDTLKAQHTAMLTRGHALYSDMGRVMCSITADACGWHDPLGGLSTDAGILARYGEASYQSHRNAMHRSAEDGLLIELGKYGLGRRDLVPNVNLFSKVAADADGRLYFDTAHGRAGAWLDLRFDMDVLVVFSAAPHPMDARPGYAPSDVVLTAWRCGPADAGDVCRNACAENQRGFYRSDLLVR</sequence>
<evidence type="ECO:0000259" key="1">
    <source>
        <dbReference type="Pfam" id="PF09347"/>
    </source>
</evidence>
<dbReference type="InterPro" id="IPR017792">
    <property type="entry name" value="UAAP1"/>
</dbReference>
<name>A0A1J5QD77_9ZZZZ</name>
<evidence type="ECO:0000313" key="2">
    <source>
        <dbReference type="EMBL" id="OIQ81146.1"/>
    </source>
</evidence>
<dbReference type="AlphaFoldDB" id="A0A1J5QD77"/>
<proteinExistence type="predicted"/>
<organism evidence="2">
    <name type="scientific">mine drainage metagenome</name>
    <dbReference type="NCBI Taxonomy" id="410659"/>
    <lineage>
        <taxon>unclassified sequences</taxon>
        <taxon>metagenomes</taxon>
        <taxon>ecological metagenomes</taxon>
    </lineage>
</organism>
<dbReference type="Pfam" id="PF09347">
    <property type="entry name" value="DUF1989"/>
    <property type="match status" value="1"/>
</dbReference>
<dbReference type="InterPro" id="IPR018959">
    <property type="entry name" value="DUF1989"/>
</dbReference>
<gene>
    <name evidence="2" type="ORF">GALL_370910</name>
</gene>